<dbReference type="Proteomes" id="UP000677228">
    <property type="component" value="Unassembled WGS sequence"/>
</dbReference>
<dbReference type="EMBL" id="CAJNOK010077954">
    <property type="protein sequence ID" value="CAF1677779.1"/>
    <property type="molecule type" value="Genomic_DNA"/>
</dbReference>
<evidence type="ECO:0000313" key="2">
    <source>
        <dbReference type="EMBL" id="CAF4563848.1"/>
    </source>
</evidence>
<name>A0A8S2GDZ8_9BILA</name>
<dbReference type="AlphaFoldDB" id="A0A8S2GDZ8"/>
<gene>
    <name evidence="1" type="ORF">OVA965_LOCUS45955</name>
    <name evidence="2" type="ORF">TMI583_LOCUS49996</name>
</gene>
<accession>A0A8S2GDZ8</accession>
<proteinExistence type="predicted"/>
<reference evidence="1" key="1">
    <citation type="submission" date="2021-02" db="EMBL/GenBank/DDBJ databases">
        <authorList>
            <person name="Nowell W R."/>
        </authorList>
    </citation>
    <scope>NUCLEOTIDE SEQUENCE</scope>
</reference>
<protein>
    <submittedName>
        <fullName evidence="1">Uncharacterized protein</fullName>
    </submittedName>
</protein>
<dbReference type="Proteomes" id="UP000682733">
    <property type="component" value="Unassembled WGS sequence"/>
</dbReference>
<evidence type="ECO:0000313" key="3">
    <source>
        <dbReference type="Proteomes" id="UP000677228"/>
    </source>
</evidence>
<sequence length="68" mass="8293">MRRLLQDEINRLKKEYNYQLSQVSKENANQNVEHQAIQEECDMLKGELKIKDNHINRYKKELEEGFDR</sequence>
<organism evidence="1 3">
    <name type="scientific">Didymodactylos carnosus</name>
    <dbReference type="NCBI Taxonomy" id="1234261"/>
    <lineage>
        <taxon>Eukaryota</taxon>
        <taxon>Metazoa</taxon>
        <taxon>Spiralia</taxon>
        <taxon>Gnathifera</taxon>
        <taxon>Rotifera</taxon>
        <taxon>Eurotatoria</taxon>
        <taxon>Bdelloidea</taxon>
        <taxon>Philodinida</taxon>
        <taxon>Philodinidae</taxon>
        <taxon>Didymodactylos</taxon>
    </lineage>
</organism>
<dbReference type="EMBL" id="CAJOBA010114683">
    <property type="protein sequence ID" value="CAF4563848.1"/>
    <property type="molecule type" value="Genomic_DNA"/>
</dbReference>
<evidence type="ECO:0000313" key="1">
    <source>
        <dbReference type="EMBL" id="CAF1677779.1"/>
    </source>
</evidence>
<feature type="non-terminal residue" evidence="1">
    <location>
        <position position="1"/>
    </location>
</feature>
<comment type="caution">
    <text evidence="1">The sequence shown here is derived from an EMBL/GenBank/DDBJ whole genome shotgun (WGS) entry which is preliminary data.</text>
</comment>